<keyword evidence="1" id="KW-0812">Transmembrane</keyword>
<dbReference type="Proteomes" id="UP000175679">
    <property type="component" value="Unassembled WGS sequence"/>
</dbReference>
<keyword evidence="1" id="KW-0472">Membrane</keyword>
<proteinExistence type="predicted"/>
<dbReference type="EMBL" id="MJMG01000010">
    <property type="protein sequence ID" value="OEY86434.1"/>
    <property type="molecule type" value="Genomic_DNA"/>
</dbReference>
<feature type="transmembrane region" description="Helical" evidence="1">
    <location>
        <begin position="87"/>
        <end position="111"/>
    </location>
</feature>
<keyword evidence="1" id="KW-1133">Transmembrane helix</keyword>
<dbReference type="AlphaFoldDB" id="A0A1E7QJN6"/>
<protein>
    <submittedName>
        <fullName evidence="2">Uncharacterized protein</fullName>
    </submittedName>
</protein>
<accession>A0A1E7QJN6</accession>
<feature type="transmembrane region" description="Helical" evidence="1">
    <location>
        <begin position="39"/>
        <end position="67"/>
    </location>
</feature>
<gene>
    <name evidence="2" type="ORF">BIY23_03905</name>
</gene>
<keyword evidence="3" id="KW-1185">Reference proteome</keyword>
<sequence length="230" mass="24958">MLKHVKSMKGKEKYIALAAAAAAAAAFTLYVAYVMLKTALYVVSISVVLAIVLSWAVLAGAVCAEALSKGFAVLCHLSGYGSYKEDYITRIMSVVAIELMLICTCGIQGFLAQVFFIGAIATLSHDNAVGKYINEAADGIIKGILDIAEAVCGTSECIVDNAKVIDRSRYITKPTIFVLDSVQQLSNKGQRLFERIEMKCLDIKTKCLEFELSQLNVECEFNNSQFIGGR</sequence>
<comment type="caution">
    <text evidence="2">The sequence shown here is derived from an EMBL/GenBank/DDBJ whole genome shotgun (WGS) entry which is preliminary data.</text>
</comment>
<organism evidence="2 3">
    <name type="scientific">Wolbachia pipientis</name>
    <dbReference type="NCBI Taxonomy" id="955"/>
    <lineage>
        <taxon>Bacteria</taxon>
        <taxon>Pseudomonadati</taxon>
        <taxon>Pseudomonadota</taxon>
        <taxon>Alphaproteobacteria</taxon>
        <taxon>Rickettsiales</taxon>
        <taxon>Anaplasmataceae</taxon>
        <taxon>Wolbachieae</taxon>
        <taxon>Wolbachia</taxon>
    </lineage>
</organism>
<reference evidence="2 3" key="1">
    <citation type="submission" date="2016-09" db="EMBL/GenBank/DDBJ databases">
        <title>Genomic evidence for plant-parasitic nematodes as the earliest Wolbachia hosts.</title>
        <authorList>
            <person name="Brown A.M."/>
            <person name="Wasala S.K."/>
            <person name="Howe D.K."/>
            <person name="Peetz A.B."/>
            <person name="Zasada I.A."/>
            <person name="Denver D.R."/>
        </authorList>
    </citation>
    <scope>NUCLEOTIDE SEQUENCE [LARGE SCALE GENOMIC DNA]</scope>
    <source>
        <strain evidence="3">wPpe</strain>
    </source>
</reference>
<feature type="transmembrane region" description="Helical" evidence="1">
    <location>
        <begin position="14"/>
        <end position="33"/>
    </location>
</feature>
<evidence type="ECO:0000313" key="3">
    <source>
        <dbReference type="Proteomes" id="UP000175679"/>
    </source>
</evidence>
<name>A0A1E7QJN6_WOLPI</name>
<evidence type="ECO:0000313" key="2">
    <source>
        <dbReference type="EMBL" id="OEY86434.1"/>
    </source>
</evidence>
<dbReference type="RefSeq" id="WP_070065282.1">
    <property type="nucleotide sequence ID" value="NZ_MJMG01000010.1"/>
</dbReference>
<evidence type="ECO:0000256" key="1">
    <source>
        <dbReference type="SAM" id="Phobius"/>
    </source>
</evidence>